<proteinExistence type="predicted"/>
<comment type="caution">
    <text evidence="1">The sequence shown here is derived from an EMBL/GenBank/DDBJ whole genome shotgun (WGS) entry which is preliminary data.</text>
</comment>
<evidence type="ECO:0000313" key="2">
    <source>
        <dbReference type="Proteomes" id="UP000789752"/>
    </source>
</evidence>
<name>A0ABN7QMF1_9BURK</name>
<reference evidence="1 2" key="1">
    <citation type="submission" date="2021-04" db="EMBL/GenBank/DDBJ databases">
        <authorList>
            <person name="Vanwijnsberghe S."/>
        </authorList>
    </citation>
    <scope>NUCLEOTIDE SEQUENCE [LARGE SCALE GENOMIC DNA]</scope>
    <source>
        <strain evidence="1 2">LMG 32171</strain>
    </source>
</reference>
<keyword evidence="2" id="KW-1185">Reference proteome</keyword>
<gene>
    <name evidence="1" type="ORF">R54767_03486</name>
</gene>
<accession>A0ABN7QMF1</accession>
<dbReference type="EMBL" id="CAJQYY010000020">
    <property type="protein sequence ID" value="CAG4908221.1"/>
    <property type="molecule type" value="Genomic_DNA"/>
</dbReference>
<dbReference type="Proteomes" id="UP000789752">
    <property type="component" value="Unassembled WGS sequence"/>
</dbReference>
<protein>
    <submittedName>
        <fullName evidence="1">Uncharacterized protein</fullName>
    </submittedName>
</protein>
<evidence type="ECO:0000313" key="1">
    <source>
        <dbReference type="EMBL" id="CAG4908221.1"/>
    </source>
</evidence>
<sequence>MHLEHFMLNVTRRARKAPVANGRQFRFALTGSGTHHQHKQLL</sequence>
<organism evidence="1 2">
    <name type="scientific">Paraburkholderia gardini</name>
    <dbReference type="NCBI Taxonomy" id="2823469"/>
    <lineage>
        <taxon>Bacteria</taxon>
        <taxon>Pseudomonadati</taxon>
        <taxon>Pseudomonadota</taxon>
        <taxon>Betaproteobacteria</taxon>
        <taxon>Burkholderiales</taxon>
        <taxon>Burkholderiaceae</taxon>
        <taxon>Paraburkholderia</taxon>
    </lineage>
</organism>